<feature type="signal peptide" evidence="1">
    <location>
        <begin position="1"/>
        <end position="21"/>
    </location>
</feature>
<keyword evidence="1" id="KW-0732">Signal</keyword>
<feature type="chain" id="PRO_5025580882" description="Secreted protein" evidence="1">
    <location>
        <begin position="22"/>
        <end position="87"/>
    </location>
</feature>
<accession>A0A6B0UAU1</accession>
<evidence type="ECO:0000256" key="1">
    <source>
        <dbReference type="SAM" id="SignalP"/>
    </source>
</evidence>
<dbReference type="AlphaFoldDB" id="A0A6B0UAU1"/>
<proteinExistence type="predicted"/>
<protein>
    <recommendedName>
        <fullName evidence="3">Secreted protein</fullName>
    </recommendedName>
</protein>
<organism evidence="2">
    <name type="scientific">Ixodes ricinus</name>
    <name type="common">Common tick</name>
    <name type="synonym">Acarus ricinus</name>
    <dbReference type="NCBI Taxonomy" id="34613"/>
    <lineage>
        <taxon>Eukaryota</taxon>
        <taxon>Metazoa</taxon>
        <taxon>Ecdysozoa</taxon>
        <taxon>Arthropoda</taxon>
        <taxon>Chelicerata</taxon>
        <taxon>Arachnida</taxon>
        <taxon>Acari</taxon>
        <taxon>Parasitiformes</taxon>
        <taxon>Ixodida</taxon>
        <taxon>Ixodoidea</taxon>
        <taxon>Ixodidae</taxon>
        <taxon>Ixodinae</taxon>
        <taxon>Ixodes</taxon>
    </lineage>
</organism>
<dbReference type="EMBL" id="GIFC01003632">
    <property type="protein sequence ID" value="MXU85715.1"/>
    <property type="molecule type" value="Transcribed_RNA"/>
</dbReference>
<evidence type="ECO:0008006" key="3">
    <source>
        <dbReference type="Google" id="ProtNLM"/>
    </source>
</evidence>
<reference evidence="2" key="1">
    <citation type="submission" date="2019-12" db="EMBL/GenBank/DDBJ databases">
        <title>An insight into the sialome of adult female Ixodes ricinus ticks feeding for 6 days.</title>
        <authorList>
            <person name="Perner J."/>
            <person name="Ribeiro J.M.C."/>
        </authorList>
    </citation>
    <scope>NUCLEOTIDE SEQUENCE</scope>
    <source>
        <strain evidence="2">Semi-engorged</strain>
        <tissue evidence="2">Salivary glands</tissue>
    </source>
</reference>
<sequence>MTVFPSMLWLVLHFPLRTKRATTHNPPAAAVRASSIRVVQSGRRNESRRLTCLLMAWTYGLLVCPWKNKAASPKSLDDDCKRCRTIE</sequence>
<evidence type="ECO:0000313" key="2">
    <source>
        <dbReference type="EMBL" id="MXU85715.1"/>
    </source>
</evidence>
<name>A0A6B0UAU1_IXORI</name>